<accession>A0A0A9DU48</accession>
<sequence length="79" mass="9193">MPIKYLSAKKAAAHNFLFLYILFSHSSFLLVWYSETKAFHFSSKTLGEQASYMNDLNSSIYDLRRCLSIAFSICQEQIR</sequence>
<feature type="transmembrane region" description="Helical" evidence="1">
    <location>
        <begin position="12"/>
        <end position="33"/>
    </location>
</feature>
<reference evidence="2" key="1">
    <citation type="submission" date="2014-09" db="EMBL/GenBank/DDBJ databases">
        <authorList>
            <person name="Magalhaes I.L.F."/>
            <person name="Oliveira U."/>
            <person name="Santos F.R."/>
            <person name="Vidigal T.H.D.A."/>
            <person name="Brescovit A.D."/>
            <person name="Santos A.J."/>
        </authorList>
    </citation>
    <scope>NUCLEOTIDE SEQUENCE</scope>
    <source>
        <tissue evidence="2">Shoot tissue taken approximately 20 cm above the soil surface</tissue>
    </source>
</reference>
<name>A0A0A9DU48_ARUDO</name>
<dbReference type="AlphaFoldDB" id="A0A0A9DU48"/>
<keyword evidence="1" id="KW-1133">Transmembrane helix</keyword>
<proteinExistence type="predicted"/>
<keyword evidence="1" id="KW-0472">Membrane</keyword>
<evidence type="ECO:0000256" key="1">
    <source>
        <dbReference type="SAM" id="Phobius"/>
    </source>
</evidence>
<organism evidence="2">
    <name type="scientific">Arundo donax</name>
    <name type="common">Giant reed</name>
    <name type="synonym">Donax arundinaceus</name>
    <dbReference type="NCBI Taxonomy" id="35708"/>
    <lineage>
        <taxon>Eukaryota</taxon>
        <taxon>Viridiplantae</taxon>
        <taxon>Streptophyta</taxon>
        <taxon>Embryophyta</taxon>
        <taxon>Tracheophyta</taxon>
        <taxon>Spermatophyta</taxon>
        <taxon>Magnoliopsida</taxon>
        <taxon>Liliopsida</taxon>
        <taxon>Poales</taxon>
        <taxon>Poaceae</taxon>
        <taxon>PACMAD clade</taxon>
        <taxon>Arundinoideae</taxon>
        <taxon>Arundineae</taxon>
        <taxon>Arundo</taxon>
    </lineage>
</organism>
<keyword evidence="1" id="KW-0812">Transmembrane</keyword>
<reference evidence="2" key="2">
    <citation type="journal article" date="2015" name="Data Brief">
        <title>Shoot transcriptome of the giant reed, Arundo donax.</title>
        <authorList>
            <person name="Barrero R.A."/>
            <person name="Guerrero F.D."/>
            <person name="Moolhuijzen P."/>
            <person name="Goolsby J.A."/>
            <person name="Tidwell J."/>
            <person name="Bellgard S.E."/>
            <person name="Bellgard M.I."/>
        </authorList>
    </citation>
    <scope>NUCLEOTIDE SEQUENCE</scope>
    <source>
        <tissue evidence="2">Shoot tissue taken approximately 20 cm above the soil surface</tissue>
    </source>
</reference>
<dbReference type="EMBL" id="GBRH01207677">
    <property type="protein sequence ID" value="JAD90218.1"/>
    <property type="molecule type" value="Transcribed_RNA"/>
</dbReference>
<evidence type="ECO:0000313" key="2">
    <source>
        <dbReference type="EMBL" id="JAD90218.1"/>
    </source>
</evidence>
<protein>
    <submittedName>
        <fullName evidence="2">Uncharacterized protein</fullName>
    </submittedName>
</protein>